<dbReference type="Gene3D" id="3.40.50.720">
    <property type="entry name" value="NAD(P)-binding Rossmann-like Domain"/>
    <property type="match status" value="1"/>
</dbReference>
<feature type="compositionally biased region" description="Low complexity" evidence="1">
    <location>
        <begin position="698"/>
        <end position="712"/>
    </location>
</feature>
<dbReference type="EMBL" id="DS999641">
    <property type="protein sequence ID" value="EFE66167.2"/>
    <property type="molecule type" value="Genomic_DNA"/>
</dbReference>
<feature type="compositionally biased region" description="Low complexity" evidence="1">
    <location>
        <begin position="515"/>
        <end position="529"/>
    </location>
</feature>
<dbReference type="PANTHER" id="PTHR12126:SF11">
    <property type="entry name" value="NADH DEHYDROGENASE [UBIQUINONE] 1 ALPHA SUBCOMPLEX SUBUNIT 9, MITOCHONDRIAL"/>
    <property type="match status" value="1"/>
</dbReference>
<dbReference type="SUPFAM" id="SSF51735">
    <property type="entry name" value="NAD(P)-binding Rossmann-fold domains"/>
    <property type="match status" value="1"/>
</dbReference>
<dbReference type="InterPro" id="IPR016040">
    <property type="entry name" value="NAD(P)-bd_dom"/>
</dbReference>
<reference evidence="4" key="1">
    <citation type="submission" date="2008-12" db="EMBL/GenBank/DDBJ databases">
        <title>Annotation of Streptomyces ghanaensis ATCC 14672.</title>
        <authorList>
            <consortium name="The Broad Institute Genome Sequencing Platform"/>
            <consortium name="Broad Institute Microbial Sequencing Center"/>
            <person name="Fischbach M."/>
            <person name="Ward D."/>
            <person name="Young S."/>
            <person name="Kodira C.D."/>
            <person name="Zeng Q."/>
            <person name="Koehrsen M."/>
            <person name="Godfrey P."/>
            <person name="Alvarado L."/>
            <person name="Berlin A.M."/>
            <person name="Borenstein D."/>
            <person name="Chen Z."/>
            <person name="Engels R."/>
            <person name="Freedman E."/>
            <person name="Gellesch M."/>
            <person name="Goldberg J."/>
            <person name="Griggs A."/>
            <person name="Gujja S."/>
            <person name="Heiman D.I."/>
            <person name="Hepburn T.A."/>
            <person name="Howarth C."/>
            <person name="Jen D."/>
            <person name="Larson L."/>
            <person name="Lewis B."/>
            <person name="Mehta T."/>
            <person name="Park D."/>
            <person name="Pearson M."/>
            <person name="Roberts A."/>
            <person name="Saif S."/>
            <person name="Shea T.D."/>
            <person name="Shenoy N."/>
            <person name="Sisk P."/>
            <person name="Stolte C."/>
            <person name="Sykes S.N."/>
            <person name="Walk T."/>
            <person name="White J."/>
            <person name="Yandava C."/>
            <person name="Straight P."/>
            <person name="Clardy J."/>
            <person name="Hung D."/>
            <person name="Kolter R."/>
            <person name="Mekalanos J."/>
            <person name="Walker S."/>
            <person name="Walsh C.T."/>
            <person name="Wieland B.L.C."/>
            <person name="Ilzarbe M."/>
            <person name="Galagan J."/>
            <person name="Nusbaum C."/>
            <person name="Birren B."/>
        </authorList>
    </citation>
    <scope>NUCLEOTIDE SEQUENCE [LARGE SCALE GENOMIC DNA]</scope>
    <source>
        <strain evidence="4">ATCC 14672 / DSM 40746 / JCM 4963 / KCTC 9882 / NRRL B-12104 / FH 1290</strain>
    </source>
</reference>
<sequence>MDTDGQRNAQGLHCLVTGASGYIGGRLVPELLEAGHRVRCLARSPGKLRDHPWAGDAEAVRGDVTDAESVAAAMRGVDVAYYLVHALGSGSGFEDTDRRAARIFAEQAHAAGVRRIVYLGGLTPKGVPEHALSPHLRSRAEVGRIFLDAPVPAAVLRAAVVIGSGSASFEMLRYLTERLPVMVTPRWVHTRTQPIGVRDVLRYLVGSATLPAEVDRTFDIGGPDVLTYREMMRRYAVVAGLRRRLIVPVPVLTPRLSSHWVGLVTPVPAALARPLTESLRHEVVCLEHDIARYVPDTPGRPMPFDEALVLALRKVREAQVATRWSSADVPGAPSDPLPTDPDWAGGSLYQDERQLPVAASREALWKVIEGIGGDNGWYSFPLAWAVRGWLDRLVGGVGLRRGRRDAERLRAGDSLDFWRVEEIEPGRLLRLRAEMRLPGLAWLEMYAETDAEGRTRYRQRALFHPRGLPGHAYWWSVSPFHAVVFGGMARNITQAATKGMSARGERAARRPHPAPSRARGAAVAHPVPGGARGAHRPAGRGPSPRHDRPHDRDRLRQPRRTRQAGRALPGPPGPERQDDRPPAGAAHPPLHRGHLLAPAAGSRWCGTAPTAPPRPARSCAPPRRVTRRAARRRTCAPGGRVRPGRRPGPPAAGCGSPRGRRRAPWWRRDGRRPRGARCGAARRRRARTGSARPRRTSRPSSPTCGRPPAASA</sequence>
<feature type="domain" description="NAD(P)-binding" evidence="2">
    <location>
        <begin position="18"/>
        <end position="123"/>
    </location>
</feature>
<evidence type="ECO:0000259" key="2">
    <source>
        <dbReference type="Pfam" id="PF13460"/>
    </source>
</evidence>
<dbReference type="AlphaFoldDB" id="D6A8U9"/>
<evidence type="ECO:0000313" key="4">
    <source>
        <dbReference type="Proteomes" id="UP000003824"/>
    </source>
</evidence>
<evidence type="ECO:0000313" key="3">
    <source>
        <dbReference type="EMBL" id="EFE66167.2"/>
    </source>
</evidence>
<gene>
    <name evidence="3" type="ORF">SSFG_01420</name>
</gene>
<dbReference type="Pfam" id="PF13460">
    <property type="entry name" value="NAD_binding_10"/>
    <property type="match status" value="1"/>
</dbReference>
<feature type="compositionally biased region" description="Basic and acidic residues" evidence="1">
    <location>
        <begin position="544"/>
        <end position="556"/>
    </location>
</feature>
<dbReference type="eggNOG" id="COG0702">
    <property type="taxonomic scope" value="Bacteria"/>
</dbReference>
<proteinExistence type="predicted"/>
<protein>
    <submittedName>
        <fullName evidence="3">Oxidoreductase</fullName>
    </submittedName>
</protein>
<name>D6A8U9_STRV1</name>
<feature type="compositionally biased region" description="Basic residues" evidence="1">
    <location>
        <begin position="658"/>
        <end position="697"/>
    </location>
</feature>
<evidence type="ECO:0000256" key="1">
    <source>
        <dbReference type="SAM" id="MobiDB-lite"/>
    </source>
</evidence>
<dbReference type="PANTHER" id="PTHR12126">
    <property type="entry name" value="NADH-UBIQUINONE OXIDOREDUCTASE 39 KDA SUBUNIT-RELATED"/>
    <property type="match status" value="1"/>
</dbReference>
<organism evidence="3 4">
    <name type="scientific">Streptomyces viridosporus (strain ATCC 14672 / DSM 40746 / JCM 4963 / KCTC 9882 / NRRL B-12104 / FH 1290)</name>
    <name type="common">Streptomyces ghanaensis</name>
    <dbReference type="NCBI Taxonomy" id="566461"/>
    <lineage>
        <taxon>Bacteria</taxon>
        <taxon>Bacillati</taxon>
        <taxon>Actinomycetota</taxon>
        <taxon>Actinomycetes</taxon>
        <taxon>Kitasatosporales</taxon>
        <taxon>Streptomycetaceae</taxon>
        <taxon>Streptomyces</taxon>
    </lineage>
</organism>
<dbReference type="SUPFAM" id="SSF55961">
    <property type="entry name" value="Bet v1-like"/>
    <property type="match status" value="1"/>
</dbReference>
<accession>D6A8U9</accession>
<feature type="region of interest" description="Disordered" evidence="1">
    <location>
        <begin position="496"/>
        <end position="712"/>
    </location>
</feature>
<dbReference type="InterPro" id="IPR051207">
    <property type="entry name" value="ComplexI_NDUFA9_subunit"/>
</dbReference>
<dbReference type="Pfam" id="PF11066">
    <property type="entry name" value="DUF2867"/>
    <property type="match status" value="1"/>
</dbReference>
<dbReference type="InterPro" id="IPR021295">
    <property type="entry name" value="DUF2867"/>
</dbReference>
<dbReference type="CDD" id="cd05245">
    <property type="entry name" value="SDR_a2"/>
    <property type="match status" value="1"/>
</dbReference>
<feature type="compositionally biased region" description="Basic residues" evidence="1">
    <location>
        <begin position="624"/>
        <end position="634"/>
    </location>
</feature>
<dbReference type="InterPro" id="IPR036291">
    <property type="entry name" value="NAD(P)-bd_dom_sf"/>
</dbReference>
<dbReference type="GO" id="GO:0044877">
    <property type="term" value="F:protein-containing complex binding"/>
    <property type="evidence" value="ECO:0007669"/>
    <property type="project" value="TreeGrafter"/>
</dbReference>
<dbReference type="Proteomes" id="UP000003824">
    <property type="component" value="Unassembled WGS sequence"/>
</dbReference>